<reference evidence="1 2" key="1">
    <citation type="submission" date="2014-06" db="EMBL/GenBank/DDBJ databases">
        <authorList>
            <person name="Swart Estienne"/>
        </authorList>
    </citation>
    <scope>NUCLEOTIDE SEQUENCE [LARGE SCALE GENOMIC DNA]</scope>
    <source>
        <strain evidence="1 2">130c</strain>
    </source>
</reference>
<evidence type="ECO:0000313" key="2">
    <source>
        <dbReference type="Proteomes" id="UP000039865"/>
    </source>
</evidence>
<protein>
    <submittedName>
        <fullName evidence="1">Pi-plc x domain-containing protein 1</fullName>
    </submittedName>
</protein>
<dbReference type="AlphaFoldDB" id="A0A077ZU37"/>
<gene>
    <name evidence="1" type="primary">Contig2553.g2736</name>
    <name evidence="1" type="ORF">STYLEM_2395</name>
</gene>
<evidence type="ECO:0000313" key="1">
    <source>
        <dbReference type="EMBL" id="CDW73418.1"/>
    </source>
</evidence>
<dbReference type="Gene3D" id="3.20.20.190">
    <property type="entry name" value="Phosphatidylinositol (PI) phosphodiesterase"/>
    <property type="match status" value="1"/>
</dbReference>
<dbReference type="GO" id="GO:0008081">
    <property type="term" value="F:phosphoric diester hydrolase activity"/>
    <property type="evidence" value="ECO:0007669"/>
    <property type="project" value="InterPro"/>
</dbReference>
<organism evidence="1 2">
    <name type="scientific">Stylonychia lemnae</name>
    <name type="common">Ciliate</name>
    <dbReference type="NCBI Taxonomy" id="5949"/>
    <lineage>
        <taxon>Eukaryota</taxon>
        <taxon>Sar</taxon>
        <taxon>Alveolata</taxon>
        <taxon>Ciliophora</taxon>
        <taxon>Intramacronucleata</taxon>
        <taxon>Spirotrichea</taxon>
        <taxon>Stichotrichia</taxon>
        <taxon>Sporadotrichida</taxon>
        <taxon>Oxytrichidae</taxon>
        <taxon>Stylonychinae</taxon>
        <taxon>Stylonychia</taxon>
    </lineage>
</organism>
<accession>A0A077ZU37</accession>
<dbReference type="GO" id="GO:0006629">
    <property type="term" value="P:lipid metabolic process"/>
    <property type="evidence" value="ECO:0007669"/>
    <property type="project" value="InterPro"/>
</dbReference>
<sequence length="310" mass="36373">MSQFQDRKLMSLSLPGSHNSGTYQTKEFIWALQNYSKSSKFYENKEAKKHKKFEYYCGHSFQMVPLDIALADIVKFIDQNPSEVIVVLLRTDYSPIKLDLNICKMPTGSIVKKIKKDFDAYINYAMDKLGHERIALDFNKNTRIRDLVNKGKNLVLFVNGNLYPSKKINQNVSWSKTLHRKPHQNIKLCKDWCDMQKAIEFDQTHSESHIDLDQIHLNQVSDHDLFEQCDEFHQLTVQITLEDMSILKWIGEIIFNRDDGLRYYASQSNKLLEDWCSHPEDRAKLRKVHGIMMDYVYPEVCQKVIDINSI</sequence>
<proteinExistence type="predicted"/>
<dbReference type="InParanoid" id="A0A077ZU37"/>
<dbReference type="InterPro" id="IPR017946">
    <property type="entry name" value="PLC-like_Pdiesterase_TIM-brl"/>
</dbReference>
<name>A0A077ZU37_STYLE</name>
<keyword evidence="2" id="KW-1185">Reference proteome</keyword>
<dbReference type="SUPFAM" id="SSF51695">
    <property type="entry name" value="PLC-like phosphodiesterases"/>
    <property type="match status" value="1"/>
</dbReference>
<dbReference type="EMBL" id="CCKQ01002327">
    <property type="protein sequence ID" value="CDW73418.1"/>
    <property type="molecule type" value="Genomic_DNA"/>
</dbReference>
<dbReference type="Proteomes" id="UP000039865">
    <property type="component" value="Unassembled WGS sequence"/>
</dbReference>
<dbReference type="OrthoDB" id="1046782at2759"/>